<evidence type="ECO:0000313" key="2">
    <source>
        <dbReference type="EMBL" id="SMG54063.1"/>
    </source>
</evidence>
<dbReference type="Proteomes" id="UP000193834">
    <property type="component" value="Unassembled WGS sequence"/>
</dbReference>
<keyword evidence="1" id="KW-1133">Transmembrane helix</keyword>
<evidence type="ECO:0000256" key="1">
    <source>
        <dbReference type="SAM" id="Phobius"/>
    </source>
</evidence>
<keyword evidence="3" id="KW-1185">Reference proteome</keyword>
<dbReference type="AlphaFoldDB" id="A0A1X7LL43"/>
<accession>A0A1X7LL43</accession>
<organism evidence="2 3">
    <name type="scientific">Paenibacillus aquistagni</name>
    <dbReference type="NCBI Taxonomy" id="1852522"/>
    <lineage>
        <taxon>Bacteria</taxon>
        <taxon>Bacillati</taxon>
        <taxon>Bacillota</taxon>
        <taxon>Bacilli</taxon>
        <taxon>Bacillales</taxon>
        <taxon>Paenibacillaceae</taxon>
        <taxon>Paenibacillus</taxon>
    </lineage>
</organism>
<dbReference type="STRING" id="1852522.SAMN06295960_3652"/>
<feature type="transmembrane region" description="Helical" evidence="1">
    <location>
        <begin position="18"/>
        <end position="34"/>
    </location>
</feature>
<gene>
    <name evidence="2" type="ORF">SAMN06295960_3652</name>
</gene>
<proteinExistence type="predicted"/>
<dbReference type="EMBL" id="FXAZ01000005">
    <property type="protein sequence ID" value="SMG54063.1"/>
    <property type="molecule type" value="Genomic_DNA"/>
</dbReference>
<keyword evidence="1" id="KW-0812">Transmembrane</keyword>
<reference evidence="2 3" key="1">
    <citation type="submission" date="2017-04" db="EMBL/GenBank/DDBJ databases">
        <authorList>
            <person name="Afonso C.L."/>
            <person name="Miller P.J."/>
            <person name="Scott M.A."/>
            <person name="Spackman E."/>
            <person name="Goraichik I."/>
            <person name="Dimitrov K.M."/>
            <person name="Suarez D.L."/>
            <person name="Swayne D.E."/>
        </authorList>
    </citation>
    <scope>NUCLEOTIDE SEQUENCE [LARGE SCALE GENOMIC DNA]</scope>
    <source>
        <strain evidence="2 3">11</strain>
    </source>
</reference>
<sequence>MPSSDSHRERIRKQEKKLIITSFVVGLIMLYAFIRQFL</sequence>
<protein>
    <submittedName>
        <fullName evidence="2">Uncharacterized protein</fullName>
    </submittedName>
</protein>
<evidence type="ECO:0000313" key="3">
    <source>
        <dbReference type="Proteomes" id="UP000193834"/>
    </source>
</evidence>
<name>A0A1X7LL43_9BACL</name>
<keyword evidence="1" id="KW-0472">Membrane</keyword>